<gene>
    <name evidence="1" type="ORF">SapgrDRAFT_0727</name>
</gene>
<evidence type="ECO:0008006" key="3">
    <source>
        <dbReference type="Google" id="ProtNLM"/>
    </source>
</evidence>
<dbReference type="AlphaFoldDB" id="J1I1B1"/>
<evidence type="ECO:0000313" key="1">
    <source>
        <dbReference type="EMBL" id="EJF52470.1"/>
    </source>
</evidence>
<dbReference type="Proteomes" id="UP000005113">
    <property type="component" value="Unassembled WGS sequence"/>
</dbReference>
<evidence type="ECO:0000313" key="2">
    <source>
        <dbReference type="Proteomes" id="UP000005113"/>
    </source>
</evidence>
<sequence>MSFSFEVGDVVICAVFYEERLETKRRPVVIVEKYNDSSYAVKVTSTNIPRKFPGKYKGRWIEEGSEAYKMMGLRKASFVFHERGFTVGSYMFENKIGVYPYIDELSEDLR</sequence>
<name>J1I1B1_9BACT</name>
<dbReference type="EMBL" id="JH719942">
    <property type="protein sequence ID" value="EJF52470.1"/>
    <property type="molecule type" value="Genomic_DNA"/>
</dbReference>
<organism evidence="1 2">
    <name type="scientific">Saprospira grandis DSM 2844</name>
    <dbReference type="NCBI Taxonomy" id="694433"/>
    <lineage>
        <taxon>Bacteria</taxon>
        <taxon>Pseudomonadati</taxon>
        <taxon>Bacteroidota</taxon>
        <taxon>Saprospiria</taxon>
        <taxon>Saprospirales</taxon>
        <taxon>Saprospiraceae</taxon>
        <taxon>Saprospira</taxon>
    </lineage>
</organism>
<dbReference type="RefSeq" id="WP_002657441.1">
    <property type="nucleotide sequence ID" value="NZ_JH719942.1"/>
</dbReference>
<protein>
    <recommendedName>
        <fullName evidence="3">Type II toxin-antitoxin system PemK/MazF family toxin</fullName>
    </recommendedName>
</protein>
<accession>J1I1B1</accession>
<dbReference type="OrthoDB" id="9836391at2"/>
<dbReference type="HOGENOM" id="CLU_2169313_0_0_10"/>
<reference evidence="2" key="1">
    <citation type="journal article" date="2012" name="Stand. Genomic Sci.">
        <title>Permanent draft genome sequence of the gliding predator Saprospira grandis strain Sa g1 (= HR1).</title>
        <authorList>
            <person name="Mavromatis K."/>
            <person name="Chertkov O."/>
            <person name="Lapidus A."/>
            <person name="Nolan M."/>
            <person name="Lucas S."/>
            <person name="Tice H."/>
            <person name="Del Rio T.G."/>
            <person name="Cheng J.F."/>
            <person name="Han C."/>
            <person name="Tapia R."/>
            <person name="Bruce D."/>
            <person name="Goodwin L.A."/>
            <person name="Pitluck S."/>
            <person name="Huntemann M."/>
            <person name="Liolios K."/>
            <person name="Pagani I."/>
            <person name="Ivanova N."/>
            <person name="Mikhailova N."/>
            <person name="Pati A."/>
            <person name="Chen A."/>
            <person name="Palaniappan K."/>
            <person name="Land M."/>
            <person name="Brambilla E.M."/>
            <person name="Rohde M."/>
            <person name="Spring S."/>
            <person name="Goker M."/>
            <person name="Detter J.C."/>
            <person name="Bristow J."/>
            <person name="Eisen J.A."/>
            <person name="Markowitz V."/>
            <person name="Hugenholtz P."/>
            <person name="Kyrpides N.C."/>
            <person name="Klenk H.P."/>
            <person name="Woyke T."/>
        </authorList>
    </citation>
    <scope>NUCLEOTIDE SEQUENCE [LARGE SCALE GENOMIC DNA]</scope>
    <source>
        <strain evidence="2">DSM 2844</strain>
    </source>
</reference>
<proteinExistence type="predicted"/>